<dbReference type="SMART" id="SM00422">
    <property type="entry name" value="HTH_MERR"/>
    <property type="match status" value="1"/>
</dbReference>
<evidence type="ECO:0000313" key="3">
    <source>
        <dbReference type="EMBL" id="MFC5530270.1"/>
    </source>
</evidence>
<comment type="caution">
    <text evidence="3">The sequence shown here is derived from an EMBL/GenBank/DDBJ whole genome shotgun (WGS) entry which is preliminary data.</text>
</comment>
<dbReference type="PRINTS" id="PR00040">
    <property type="entry name" value="HTHMERR"/>
</dbReference>
<evidence type="ECO:0000256" key="1">
    <source>
        <dbReference type="ARBA" id="ARBA00023125"/>
    </source>
</evidence>
<dbReference type="Gene3D" id="1.10.1660.10">
    <property type="match status" value="1"/>
</dbReference>
<feature type="domain" description="HTH merR-type" evidence="2">
    <location>
        <begin position="3"/>
        <end position="71"/>
    </location>
</feature>
<dbReference type="InterPro" id="IPR009061">
    <property type="entry name" value="DNA-bd_dom_put_sf"/>
</dbReference>
<dbReference type="SUPFAM" id="SSF46955">
    <property type="entry name" value="Putative DNA-binding domain"/>
    <property type="match status" value="1"/>
</dbReference>
<dbReference type="EMBL" id="JBHSNC010000038">
    <property type="protein sequence ID" value="MFC5530270.1"/>
    <property type="molecule type" value="Genomic_DNA"/>
</dbReference>
<evidence type="ECO:0000259" key="2">
    <source>
        <dbReference type="PROSITE" id="PS50937"/>
    </source>
</evidence>
<protein>
    <submittedName>
        <fullName evidence="3">MerR family transcriptional regulator</fullName>
    </submittedName>
</protein>
<dbReference type="PANTHER" id="PTHR30204:SF0">
    <property type="entry name" value="REDOX-SENSITIVE TRANSCRIPTIONAL ACTIVATOR SOXR"/>
    <property type="match status" value="1"/>
</dbReference>
<dbReference type="Proteomes" id="UP001596108">
    <property type="component" value="Unassembled WGS sequence"/>
</dbReference>
<organism evidence="3 4">
    <name type="scientific">Cohnella yongneupensis</name>
    <dbReference type="NCBI Taxonomy" id="425006"/>
    <lineage>
        <taxon>Bacteria</taxon>
        <taxon>Bacillati</taxon>
        <taxon>Bacillota</taxon>
        <taxon>Bacilli</taxon>
        <taxon>Bacillales</taxon>
        <taxon>Paenibacillaceae</taxon>
        <taxon>Cohnella</taxon>
    </lineage>
</organism>
<dbReference type="InterPro" id="IPR047057">
    <property type="entry name" value="MerR_fam"/>
</dbReference>
<reference evidence="4" key="1">
    <citation type="journal article" date="2019" name="Int. J. Syst. Evol. Microbiol.">
        <title>The Global Catalogue of Microorganisms (GCM) 10K type strain sequencing project: providing services to taxonomists for standard genome sequencing and annotation.</title>
        <authorList>
            <consortium name="The Broad Institute Genomics Platform"/>
            <consortium name="The Broad Institute Genome Sequencing Center for Infectious Disease"/>
            <person name="Wu L."/>
            <person name="Ma J."/>
        </authorList>
    </citation>
    <scope>NUCLEOTIDE SEQUENCE [LARGE SCALE GENOMIC DNA]</scope>
    <source>
        <strain evidence="4">CGMCC 1.18578</strain>
    </source>
</reference>
<proteinExistence type="predicted"/>
<dbReference type="PROSITE" id="PS00552">
    <property type="entry name" value="HTH_MERR_1"/>
    <property type="match status" value="1"/>
</dbReference>
<keyword evidence="1" id="KW-0238">DNA-binding</keyword>
<dbReference type="PROSITE" id="PS50937">
    <property type="entry name" value="HTH_MERR_2"/>
    <property type="match status" value="1"/>
</dbReference>
<accession>A0ABW0QZH8</accession>
<dbReference type="PANTHER" id="PTHR30204">
    <property type="entry name" value="REDOX-CYCLING DRUG-SENSING TRANSCRIPTIONAL ACTIVATOR SOXR"/>
    <property type="match status" value="1"/>
</dbReference>
<dbReference type="Pfam" id="PF13411">
    <property type="entry name" value="MerR_1"/>
    <property type="match status" value="1"/>
</dbReference>
<dbReference type="InterPro" id="IPR000551">
    <property type="entry name" value="MerR-type_HTH_dom"/>
</dbReference>
<name>A0ABW0QZH8_9BACL</name>
<sequence>MARLSIGQLASRSDVNASTLRYYESVGLLPVPERTNGQRRYDEGLVDRISFIKVAQQTGFTIQEIAILLEGFQSNDSINDQWEQMAKQKRFELIQRQNQIHSMIQILDNGLNCKCLTWSECLEEIQTNGKC</sequence>
<evidence type="ECO:0000313" key="4">
    <source>
        <dbReference type="Proteomes" id="UP001596108"/>
    </source>
</evidence>
<gene>
    <name evidence="3" type="ORF">ACFPQ4_12605</name>
</gene>
<dbReference type="RefSeq" id="WP_378112209.1">
    <property type="nucleotide sequence ID" value="NZ_JBHSNC010000038.1"/>
</dbReference>
<keyword evidence="4" id="KW-1185">Reference proteome</keyword>